<dbReference type="GO" id="GO:0016746">
    <property type="term" value="F:acyltransferase activity"/>
    <property type="evidence" value="ECO:0007669"/>
    <property type="project" value="UniProtKB-KW"/>
</dbReference>
<dbReference type="EC" id="2.3.-.-" evidence="2"/>
<feature type="domain" description="N-acetyltransferase" evidence="1">
    <location>
        <begin position="23"/>
        <end position="178"/>
    </location>
</feature>
<evidence type="ECO:0000259" key="1">
    <source>
        <dbReference type="PROSITE" id="PS51186"/>
    </source>
</evidence>
<proteinExistence type="predicted"/>
<dbReference type="PROSITE" id="PS51186">
    <property type="entry name" value="GNAT"/>
    <property type="match status" value="1"/>
</dbReference>
<dbReference type="InterPro" id="IPR016181">
    <property type="entry name" value="Acyl_CoA_acyltransferase"/>
</dbReference>
<dbReference type="CDD" id="cd04301">
    <property type="entry name" value="NAT_SF"/>
    <property type="match status" value="1"/>
</dbReference>
<comment type="caution">
    <text evidence="2">The sequence shown here is derived from an EMBL/GenBank/DDBJ whole genome shotgun (WGS) entry which is preliminary data.</text>
</comment>
<dbReference type="Pfam" id="PF00583">
    <property type="entry name" value="Acetyltransf_1"/>
    <property type="match status" value="1"/>
</dbReference>
<sequence>MRVDLDHPADYTDRLRLKSGVALTLRFAGLDDAALLQDYFRALSPSSRYSRLMGAAPELPAGQLVRFLRLGEAGAYTVLATLGNDHGETAVAELRYVHHDDEHAVEFGVSVHDRWQGRGIGTALLANLDCRAAALGAGTLYGDTLRSNAAMIGLARKSGYQLEASIDWKQTRMRKPVAYVPQTIPCASWRMAALQSELSQTIGSRA</sequence>
<name>A0ABV6ENW3_9BRAD</name>
<dbReference type="RefSeq" id="WP_378385177.1">
    <property type="nucleotide sequence ID" value="NZ_JBHLWM010000001.1"/>
</dbReference>
<keyword evidence="3" id="KW-1185">Reference proteome</keyword>
<gene>
    <name evidence="2" type="ORF">ACFFJ6_05530</name>
</gene>
<accession>A0ABV6ENW3</accession>
<evidence type="ECO:0000313" key="2">
    <source>
        <dbReference type="EMBL" id="MFC0239915.1"/>
    </source>
</evidence>
<keyword evidence="2" id="KW-0012">Acyltransferase</keyword>
<reference evidence="2 3" key="1">
    <citation type="submission" date="2024-09" db="EMBL/GenBank/DDBJ databases">
        <authorList>
            <person name="Sun Q."/>
            <person name="Mori K."/>
        </authorList>
    </citation>
    <scope>NUCLEOTIDE SEQUENCE [LARGE SCALE GENOMIC DNA]</scope>
    <source>
        <strain evidence="2 3">KCTC 23279</strain>
    </source>
</reference>
<keyword evidence="2" id="KW-0808">Transferase</keyword>
<dbReference type="Gene3D" id="3.40.630.30">
    <property type="match status" value="1"/>
</dbReference>
<evidence type="ECO:0000313" key="3">
    <source>
        <dbReference type="Proteomes" id="UP001589775"/>
    </source>
</evidence>
<organism evidence="2 3">
    <name type="scientific">Rhodopseudomonas telluris</name>
    <dbReference type="NCBI Taxonomy" id="644215"/>
    <lineage>
        <taxon>Bacteria</taxon>
        <taxon>Pseudomonadati</taxon>
        <taxon>Pseudomonadota</taxon>
        <taxon>Alphaproteobacteria</taxon>
        <taxon>Hyphomicrobiales</taxon>
        <taxon>Nitrobacteraceae</taxon>
        <taxon>Rhodopseudomonas</taxon>
    </lineage>
</organism>
<protein>
    <submittedName>
        <fullName evidence="2">GNAT family N-acetyltransferase</fullName>
        <ecNumber evidence="2">2.3.-.-</ecNumber>
    </submittedName>
</protein>
<dbReference type="EMBL" id="JBHLWM010000001">
    <property type="protein sequence ID" value="MFC0239915.1"/>
    <property type="molecule type" value="Genomic_DNA"/>
</dbReference>
<dbReference type="Proteomes" id="UP001589775">
    <property type="component" value="Unassembled WGS sequence"/>
</dbReference>
<dbReference type="SUPFAM" id="SSF55729">
    <property type="entry name" value="Acyl-CoA N-acyltransferases (Nat)"/>
    <property type="match status" value="1"/>
</dbReference>
<dbReference type="InterPro" id="IPR000182">
    <property type="entry name" value="GNAT_dom"/>
</dbReference>